<accession>A0A8S0XHB2</accession>
<dbReference type="Proteomes" id="UP000494216">
    <property type="component" value="Unassembled WGS sequence"/>
</dbReference>
<sequence>MPNLLAVDNYRANLLKAKAARKPKTVIRPAKSWTVSKASGFIVSVNIARIAPAATAGVAAAYGDGNGQAMRIVRLRRNVGKHGWCGKPMALTVQECEAMLKACRDNKVKLAIGYRMQHEPNLQPSPTTRMRRTAPAGEPGVGDVLANVVLRPAGFIATVPGTSLYIIVLPATAINAIYPEHETFEDLAEIAIIRPAKFTFTRPLGVYSYPP</sequence>
<organism evidence="1 2">
    <name type="scientific">Candidatus Methylobacter favarea</name>
    <dbReference type="NCBI Taxonomy" id="2707345"/>
    <lineage>
        <taxon>Bacteria</taxon>
        <taxon>Pseudomonadati</taxon>
        <taxon>Pseudomonadota</taxon>
        <taxon>Gammaproteobacteria</taxon>
        <taxon>Methylococcales</taxon>
        <taxon>Methylococcaceae</taxon>
        <taxon>Methylobacter</taxon>
    </lineage>
</organism>
<dbReference type="AlphaFoldDB" id="A0A8S0XHB2"/>
<evidence type="ECO:0000313" key="1">
    <source>
        <dbReference type="EMBL" id="CAA9891681.1"/>
    </source>
</evidence>
<dbReference type="Gene3D" id="3.40.50.720">
    <property type="entry name" value="NAD(P)-binding Rossmann-like Domain"/>
    <property type="match status" value="1"/>
</dbReference>
<dbReference type="SUPFAM" id="SSF51735">
    <property type="entry name" value="NAD(P)-binding Rossmann-fold domains"/>
    <property type="match status" value="1"/>
</dbReference>
<proteinExistence type="predicted"/>
<comment type="caution">
    <text evidence="1">The sequence shown here is derived from an EMBL/GenBank/DDBJ whole genome shotgun (WGS) entry which is preliminary data.</text>
</comment>
<gene>
    <name evidence="1" type="ORF">METHB2_480015</name>
</gene>
<protein>
    <submittedName>
        <fullName evidence="1">Uncharacterized protein</fullName>
    </submittedName>
</protein>
<name>A0A8S0XHB2_9GAMM</name>
<reference evidence="1 2" key="1">
    <citation type="submission" date="2020-02" db="EMBL/GenBank/DDBJ databases">
        <authorList>
            <person name="Hogendoorn C."/>
        </authorList>
    </citation>
    <scope>NUCLEOTIDE SEQUENCE [LARGE SCALE GENOMIC DNA]</scope>
    <source>
        <strain evidence="1">METHB21</strain>
    </source>
</reference>
<dbReference type="RefSeq" id="WP_174626512.1">
    <property type="nucleotide sequence ID" value="NZ_CADCXN010000078.1"/>
</dbReference>
<evidence type="ECO:0000313" key="2">
    <source>
        <dbReference type="Proteomes" id="UP000494216"/>
    </source>
</evidence>
<dbReference type="EMBL" id="CADCXN010000078">
    <property type="protein sequence ID" value="CAA9891681.1"/>
    <property type="molecule type" value="Genomic_DNA"/>
</dbReference>
<keyword evidence="2" id="KW-1185">Reference proteome</keyword>
<dbReference type="InterPro" id="IPR036291">
    <property type="entry name" value="NAD(P)-bd_dom_sf"/>
</dbReference>